<dbReference type="AlphaFoldDB" id="A0A7W7YNV2"/>
<dbReference type="RefSeq" id="WP_184211151.1">
    <property type="nucleotide sequence ID" value="NZ_JACHIF010000008.1"/>
</dbReference>
<feature type="region of interest" description="Disordered" evidence="1">
    <location>
        <begin position="1"/>
        <end position="29"/>
    </location>
</feature>
<name>A0A7W7YNV2_9BACT</name>
<evidence type="ECO:0000313" key="3">
    <source>
        <dbReference type="EMBL" id="MBB5039405.1"/>
    </source>
</evidence>
<protein>
    <submittedName>
        <fullName evidence="3">Uncharacterized protein</fullName>
    </submittedName>
</protein>
<keyword evidence="2" id="KW-1133">Transmembrane helix</keyword>
<dbReference type="EMBL" id="JACHIF010000008">
    <property type="protein sequence ID" value="MBB5039405.1"/>
    <property type="molecule type" value="Genomic_DNA"/>
</dbReference>
<keyword evidence="2" id="KW-0812">Transmembrane</keyword>
<feature type="transmembrane region" description="Helical" evidence="2">
    <location>
        <begin position="38"/>
        <end position="59"/>
    </location>
</feature>
<keyword evidence="2" id="KW-0472">Membrane</keyword>
<sequence length="429" mass="47166">MPATAPAPAAIPEPRRDFATPPARPARAIKKPSRSSNVFMFALAVLFLVGFLAAAGWMFREPIMELVHRYMPPKDEVPETPVVVMPVGKPESSESSKATVTEVPPVEIPVEPAPKPAFDPGETAPPKAMAPSPAEMAALNPSPPMSPGESPVLTEVPSKALTPSLQNDAAPSSPQSILAPSTAEVQMKVSEEAKPAAEALLKFLNAKDMKERMRYTLAASSMKPLMEMYYKAQPDGPIRVDTIGLIRLDPKPQMGSGAHALFGVESRTWEFPVPVMLEETKDGFQVDWLSFVEFKDRLLEKFFEGYQEGAARFHVGITRVHDFEYKVPNSENKDAFRISPSPPNPYLNTVFVEKDSQIGRELKDRIPWGAHVWAIVELEWVKLGSQQWVQLVGVPQLNWYSVPAESKGKSGKNATDLPNEVQRAVPVGR</sequence>
<comment type="caution">
    <text evidence="3">The sequence shown here is derived from an EMBL/GenBank/DDBJ whole genome shotgun (WGS) entry which is preliminary data.</text>
</comment>
<organism evidence="3 4">
    <name type="scientific">Prosthecobacter dejongeii</name>
    <dbReference type="NCBI Taxonomy" id="48465"/>
    <lineage>
        <taxon>Bacteria</taxon>
        <taxon>Pseudomonadati</taxon>
        <taxon>Verrucomicrobiota</taxon>
        <taxon>Verrucomicrobiia</taxon>
        <taxon>Verrucomicrobiales</taxon>
        <taxon>Verrucomicrobiaceae</taxon>
        <taxon>Prosthecobacter</taxon>
    </lineage>
</organism>
<reference evidence="3 4" key="1">
    <citation type="submission" date="2020-08" db="EMBL/GenBank/DDBJ databases">
        <title>Genomic Encyclopedia of Type Strains, Phase IV (KMG-IV): sequencing the most valuable type-strain genomes for metagenomic binning, comparative biology and taxonomic classification.</title>
        <authorList>
            <person name="Goeker M."/>
        </authorList>
    </citation>
    <scope>NUCLEOTIDE SEQUENCE [LARGE SCALE GENOMIC DNA]</scope>
    <source>
        <strain evidence="3 4">DSM 12251</strain>
    </source>
</reference>
<feature type="region of interest" description="Disordered" evidence="1">
    <location>
        <begin position="405"/>
        <end position="429"/>
    </location>
</feature>
<feature type="region of interest" description="Disordered" evidence="1">
    <location>
        <begin position="107"/>
        <end position="155"/>
    </location>
</feature>
<keyword evidence="4" id="KW-1185">Reference proteome</keyword>
<dbReference type="Proteomes" id="UP000534294">
    <property type="component" value="Unassembled WGS sequence"/>
</dbReference>
<evidence type="ECO:0000256" key="2">
    <source>
        <dbReference type="SAM" id="Phobius"/>
    </source>
</evidence>
<evidence type="ECO:0000313" key="4">
    <source>
        <dbReference type="Proteomes" id="UP000534294"/>
    </source>
</evidence>
<evidence type="ECO:0000256" key="1">
    <source>
        <dbReference type="SAM" id="MobiDB-lite"/>
    </source>
</evidence>
<feature type="compositionally biased region" description="Low complexity" evidence="1">
    <location>
        <begin position="1"/>
        <end position="12"/>
    </location>
</feature>
<gene>
    <name evidence="3" type="ORF">HNQ64_003677</name>
</gene>
<accession>A0A7W7YNV2</accession>
<proteinExistence type="predicted"/>